<evidence type="ECO:0000256" key="2">
    <source>
        <dbReference type="SAM" id="Phobius"/>
    </source>
</evidence>
<sequence length="531" mass="55006">MDDSYQSAGVGGDATNVSGSFGDGISRDGSGNFALNPAQSYSSAVPADGVQAYGAQAYGAQTYGAQAHGAPAYGAPMPGAPVYGAQVYGAPADAATAPAMLQPASPFLSQAYIWTDPQAAANQLPSLGTQTYQPAYGQPVVTPAYPQFHAPEGASRQQPKGTGAKKAIIALIVIVAVIAAMLGVNAVQSRLDTPQAKIETYMTALKEGRFADARAMEGGNGASLTDDQAVLLANDAVTDPSQRISDFTIKPADKGNSRTRKSYDVTFTLNGLPYTNTISCIKTNGEWKFTDSLLFTLKLKGIDTVGTVSVNGKQVSSANAWDASRNSASGSGLSRYQDGYDLTDTDTIELAAYPGVYAGSATADSTYLSVTVDGTAAVTSSTAPTITFSATPTDELVAQIKQQVRSKYEACFAQLSAGNYSSSECSAIGLGSVSGITASVTGDMELTADDVTLVTSDAVNSLDYGDADQPVPAGAVRGTFIGKLPITYEYSGDENMLGGYLFDGESYNGESYDEPVYGEFTIKDGVITVEL</sequence>
<accession>A0A261F0U0</accession>
<evidence type="ECO:0000313" key="4">
    <source>
        <dbReference type="Proteomes" id="UP000216454"/>
    </source>
</evidence>
<evidence type="ECO:0000256" key="1">
    <source>
        <dbReference type="SAM" id="MobiDB-lite"/>
    </source>
</evidence>
<proteinExistence type="predicted"/>
<keyword evidence="2" id="KW-0472">Membrane</keyword>
<reference evidence="3 4" key="1">
    <citation type="journal article" date="2017" name="BMC Genomics">
        <title>Comparative genomic and phylogenomic analyses of the Bifidobacteriaceae family.</title>
        <authorList>
            <person name="Lugli G.A."/>
            <person name="Milani C."/>
            <person name="Turroni F."/>
            <person name="Duranti S."/>
            <person name="Mancabelli L."/>
            <person name="Mangifesta M."/>
            <person name="Ferrario C."/>
            <person name="Modesto M."/>
            <person name="Mattarelli P."/>
            <person name="Jiri K."/>
            <person name="van Sinderen D."/>
            <person name="Ventura M."/>
        </authorList>
    </citation>
    <scope>NUCLEOTIDE SEQUENCE [LARGE SCALE GENOMIC DNA]</scope>
    <source>
        <strain evidence="3 4">DSM 24744</strain>
    </source>
</reference>
<organism evidence="3 4">
    <name type="scientific">Pseudoscardovia suis</name>
    <dbReference type="NCBI Taxonomy" id="987063"/>
    <lineage>
        <taxon>Bacteria</taxon>
        <taxon>Bacillati</taxon>
        <taxon>Actinomycetota</taxon>
        <taxon>Actinomycetes</taxon>
        <taxon>Bifidobacteriales</taxon>
        <taxon>Bifidobacteriaceae</taxon>
        <taxon>Pseudoscardovia</taxon>
    </lineage>
</organism>
<keyword evidence="2" id="KW-0812">Transmembrane</keyword>
<keyword evidence="4" id="KW-1185">Reference proteome</keyword>
<feature type="region of interest" description="Disordered" evidence="1">
    <location>
        <begin position="1"/>
        <end position="23"/>
    </location>
</feature>
<dbReference type="AlphaFoldDB" id="A0A261F0U0"/>
<dbReference type="EMBL" id="MWWQ01000005">
    <property type="protein sequence ID" value="OZG52717.1"/>
    <property type="molecule type" value="Genomic_DNA"/>
</dbReference>
<feature type="transmembrane region" description="Helical" evidence="2">
    <location>
        <begin position="167"/>
        <end position="187"/>
    </location>
</feature>
<dbReference type="RefSeq" id="WP_094690675.1">
    <property type="nucleotide sequence ID" value="NZ_MWWQ01000005.1"/>
</dbReference>
<evidence type="ECO:0000313" key="3">
    <source>
        <dbReference type="EMBL" id="OZG52717.1"/>
    </source>
</evidence>
<gene>
    <name evidence="3" type="ORF">PSSU_0335</name>
</gene>
<comment type="caution">
    <text evidence="3">The sequence shown here is derived from an EMBL/GenBank/DDBJ whole genome shotgun (WGS) entry which is preliminary data.</text>
</comment>
<keyword evidence="2" id="KW-1133">Transmembrane helix</keyword>
<dbReference type="Proteomes" id="UP000216454">
    <property type="component" value="Unassembled WGS sequence"/>
</dbReference>
<name>A0A261F0U0_9BIFI</name>
<protein>
    <submittedName>
        <fullName evidence="3">Uncharacterized protein</fullName>
    </submittedName>
</protein>